<proteinExistence type="predicted"/>
<name>A0A3E2BJI7_9BACT</name>
<evidence type="ECO:0000313" key="2">
    <source>
        <dbReference type="Proteomes" id="UP000257323"/>
    </source>
</evidence>
<organism evidence="1 2">
    <name type="scientific">Candidatus Saccharicenans subterraneus</name>
    <dbReference type="NCBI Taxonomy" id="2508984"/>
    <lineage>
        <taxon>Bacteria</taxon>
        <taxon>Candidatus Aminicenantota</taxon>
        <taxon>Candidatus Aminicenantia</taxon>
        <taxon>Candidatus Aminicenantales</taxon>
        <taxon>Candidatus Saccharicenantaceae</taxon>
        <taxon>Candidatus Saccharicenans</taxon>
    </lineage>
</organism>
<evidence type="ECO:0000313" key="1">
    <source>
        <dbReference type="EMBL" id="RFT14919.1"/>
    </source>
</evidence>
<reference evidence="1 2" key="1">
    <citation type="submission" date="2018-08" db="EMBL/GenBank/DDBJ databases">
        <title>Genome analysis of the thermophilic bacterium of the candidate phylum Aminicenantes from deep subsurface aquifer revealed its physiology and ecological role.</title>
        <authorList>
            <person name="Kadnikov V.V."/>
            <person name="Mardanov A.V."/>
            <person name="Beletsky A.V."/>
            <person name="Karnachuk O.V."/>
            <person name="Ravin N.V."/>
        </authorList>
    </citation>
    <scope>NUCLEOTIDE SEQUENCE [LARGE SCALE GENOMIC DNA]</scope>
    <source>
        <strain evidence="1">BY38</strain>
    </source>
</reference>
<comment type="caution">
    <text evidence="1">The sequence shown here is derived from an EMBL/GenBank/DDBJ whole genome shotgun (WGS) entry which is preliminary data.</text>
</comment>
<accession>A0A3E2BJI7</accession>
<protein>
    <recommendedName>
        <fullName evidence="3">DUF3575 domain-containing protein</fullName>
    </recommendedName>
</protein>
<gene>
    <name evidence="1" type="ORF">OP8BY_1429</name>
</gene>
<dbReference type="Proteomes" id="UP000257323">
    <property type="component" value="Unassembled WGS sequence"/>
</dbReference>
<dbReference type="AlphaFoldDB" id="A0A3E2BJI7"/>
<sequence>MFISGYIGPGLEFPVKNGLFIKAWTHLWFGPLDEIDAAIVPGISIGYRF</sequence>
<evidence type="ECO:0008006" key="3">
    <source>
        <dbReference type="Google" id="ProtNLM"/>
    </source>
</evidence>
<dbReference type="EMBL" id="QUAH01000016">
    <property type="protein sequence ID" value="RFT14919.1"/>
    <property type="molecule type" value="Genomic_DNA"/>
</dbReference>